<comment type="similarity">
    <text evidence="3">Belongs to the CTU2/NCS2 family.</text>
</comment>
<dbReference type="GO" id="GO:0032447">
    <property type="term" value="P:protein urmylation"/>
    <property type="evidence" value="ECO:0007669"/>
    <property type="project" value="UniProtKB-UniRule"/>
</dbReference>
<protein>
    <recommendedName>
        <fullName evidence="3">Cytoplasmic tRNA 2-thiolation protein 2</fullName>
    </recommendedName>
</protein>
<keyword evidence="2 3" id="KW-0819">tRNA processing</keyword>
<reference evidence="4 5" key="1">
    <citation type="submission" date="2023-03" db="EMBL/GenBank/DDBJ databases">
        <title>High recombination rates correlate with genetic variation in Cardiocondyla obscurior ants.</title>
        <authorList>
            <person name="Errbii M."/>
        </authorList>
    </citation>
    <scope>NUCLEOTIDE SEQUENCE [LARGE SCALE GENOMIC DNA]</scope>
    <source>
        <strain evidence="4">Alpha-2009</strain>
        <tissue evidence="4">Whole body</tissue>
    </source>
</reference>
<dbReference type="GO" id="GO:0005829">
    <property type="term" value="C:cytosol"/>
    <property type="evidence" value="ECO:0007669"/>
    <property type="project" value="TreeGrafter"/>
</dbReference>
<comment type="pathway">
    <text evidence="3">tRNA modification; 5-methoxycarbonylmethyl-2-thiouridine-tRNA biosynthesis.</text>
</comment>
<dbReference type="HAMAP" id="MF_03054">
    <property type="entry name" value="CTU2"/>
    <property type="match status" value="1"/>
</dbReference>
<dbReference type="GO" id="GO:0016779">
    <property type="term" value="F:nucleotidyltransferase activity"/>
    <property type="evidence" value="ECO:0007669"/>
    <property type="project" value="UniProtKB-UniRule"/>
</dbReference>
<dbReference type="InterPro" id="IPR014729">
    <property type="entry name" value="Rossmann-like_a/b/a_fold"/>
</dbReference>
<dbReference type="AlphaFoldDB" id="A0AAW2H042"/>
<proteinExistence type="inferred from homology"/>
<dbReference type="Proteomes" id="UP001430953">
    <property type="component" value="Unassembled WGS sequence"/>
</dbReference>
<evidence type="ECO:0000256" key="3">
    <source>
        <dbReference type="HAMAP-Rule" id="MF_03054"/>
    </source>
</evidence>
<dbReference type="GO" id="GO:0016783">
    <property type="term" value="F:sulfurtransferase activity"/>
    <property type="evidence" value="ECO:0007669"/>
    <property type="project" value="TreeGrafter"/>
</dbReference>
<dbReference type="PANTHER" id="PTHR20882">
    <property type="entry name" value="CYTOPLASMIC TRNA 2-THIOLATION PROTEIN 2"/>
    <property type="match status" value="1"/>
</dbReference>
<dbReference type="InterPro" id="IPR019407">
    <property type="entry name" value="CTU2"/>
</dbReference>
<keyword evidence="1 3" id="KW-0963">Cytoplasm</keyword>
<evidence type="ECO:0000256" key="2">
    <source>
        <dbReference type="ARBA" id="ARBA00022694"/>
    </source>
</evidence>
<keyword evidence="5" id="KW-1185">Reference proteome</keyword>
<gene>
    <name evidence="4" type="ORF">PUN28_000556</name>
</gene>
<comment type="subcellular location">
    <subcellularLocation>
        <location evidence="3">Cytoplasm</location>
    </subcellularLocation>
</comment>
<evidence type="ECO:0000313" key="4">
    <source>
        <dbReference type="EMBL" id="KAL0132902.1"/>
    </source>
</evidence>
<dbReference type="GO" id="GO:0002143">
    <property type="term" value="P:tRNA wobble position uridine thiolation"/>
    <property type="evidence" value="ECO:0007669"/>
    <property type="project" value="TreeGrafter"/>
</dbReference>
<comment type="caution">
    <text evidence="4">The sequence shown here is derived from an EMBL/GenBank/DDBJ whole genome shotgun (WGS) entry which is preliminary data.</text>
</comment>
<dbReference type="EMBL" id="JADYXP020000001">
    <property type="protein sequence ID" value="KAL0132902.1"/>
    <property type="molecule type" value="Genomic_DNA"/>
</dbReference>
<dbReference type="Gene3D" id="3.40.50.620">
    <property type="entry name" value="HUPs"/>
    <property type="match status" value="1"/>
</dbReference>
<evidence type="ECO:0000313" key="5">
    <source>
        <dbReference type="Proteomes" id="UP001430953"/>
    </source>
</evidence>
<evidence type="ECO:0000256" key="1">
    <source>
        <dbReference type="ARBA" id="ARBA00022490"/>
    </source>
</evidence>
<dbReference type="GO" id="GO:0000049">
    <property type="term" value="F:tRNA binding"/>
    <property type="evidence" value="ECO:0007669"/>
    <property type="project" value="InterPro"/>
</dbReference>
<accession>A0AAW2H042</accession>
<dbReference type="PANTHER" id="PTHR20882:SF14">
    <property type="entry name" value="CYTOPLASMIC TRNA 2-THIOLATION PROTEIN 2"/>
    <property type="match status" value="1"/>
</dbReference>
<comment type="function">
    <text evidence="3">Plays a central role in 2-thiolation of mcm(5)S(2)U at tRNA wobble positions of tRNA(Lys), tRNA(Glu) and tRNA(Gln). May act by forming a heterodimer with NCS6/CTU1 that ligates sulfur from thiocarboxylated URM1 onto the uridine of tRNAs at wobble position.</text>
</comment>
<organism evidence="4 5">
    <name type="scientific">Cardiocondyla obscurior</name>
    <dbReference type="NCBI Taxonomy" id="286306"/>
    <lineage>
        <taxon>Eukaryota</taxon>
        <taxon>Metazoa</taxon>
        <taxon>Ecdysozoa</taxon>
        <taxon>Arthropoda</taxon>
        <taxon>Hexapoda</taxon>
        <taxon>Insecta</taxon>
        <taxon>Pterygota</taxon>
        <taxon>Neoptera</taxon>
        <taxon>Endopterygota</taxon>
        <taxon>Hymenoptera</taxon>
        <taxon>Apocrita</taxon>
        <taxon>Aculeata</taxon>
        <taxon>Formicoidea</taxon>
        <taxon>Formicidae</taxon>
        <taxon>Myrmicinae</taxon>
        <taxon>Cardiocondyla</taxon>
    </lineage>
</organism>
<dbReference type="Pfam" id="PF10288">
    <property type="entry name" value="CTU2"/>
    <property type="match status" value="1"/>
</dbReference>
<sequence length="458" mass="51600">MCSVNDDCTFENDNEVAKDKDLVDTTLCRKCKCYNVDILLNGPSGYCTTCFLIVTSHKFRAALGKSKIIRHGDLVLVDHSGDLNSTVLLHLIKDGMSKSAHKKLIFKIIVLYIDDSIIEKTNEEKDLLQHKIAEEIKGFGFNGYVVSLSQVLNKEDTLDIKPIDEKLSHENKDQLYKILASLSDNTSKTDLIYQLRRKLLLLVAEKLKCNKIFVVDSAADIAAKVLGDVCLGRGAQLSMQASFCDARCADIMILKPLRDFTKQELVCYSKYHKISSIKSVESNIQATSIQALARNFTTELESQFSGTVSTIFRTADKISLKSNIQQRIEDNCVLCDAKLDCALFNNEISAMRAIKISKLVSSEYVNTNSNNEENGDSNCLESCSDNKKYCNNSIECNCENNIKQQITMEDVLRYLCYSCRRIFQNSEILCTLPPPLLFTIQQRIALNSMREKISDFLL</sequence>
<dbReference type="SUPFAM" id="SSF52402">
    <property type="entry name" value="Adenine nucleotide alpha hydrolases-like"/>
    <property type="match status" value="1"/>
</dbReference>
<name>A0AAW2H042_9HYME</name>